<name>A0A2K5DSI4_AOTNA</name>
<gene>
    <name evidence="1" type="primary">TEX53</name>
</gene>
<dbReference type="AlphaFoldDB" id="A0A2K5DSI4"/>
<dbReference type="Proteomes" id="UP000233020">
    <property type="component" value="Unplaced"/>
</dbReference>
<reference evidence="1" key="2">
    <citation type="submission" date="2025-09" db="UniProtKB">
        <authorList>
            <consortium name="Ensembl"/>
        </authorList>
    </citation>
    <scope>IDENTIFICATION</scope>
</reference>
<protein>
    <submittedName>
        <fullName evidence="1">Testis expressed 53</fullName>
    </submittedName>
</protein>
<evidence type="ECO:0000313" key="2">
    <source>
        <dbReference type="Proteomes" id="UP000233020"/>
    </source>
</evidence>
<keyword evidence="2" id="KW-1185">Reference proteome</keyword>
<dbReference type="Ensembl" id="ENSANAT00000041849.1">
    <property type="protein sequence ID" value="ENSANAP00000023934.1"/>
    <property type="gene ID" value="ENSANAG00000029714.1"/>
</dbReference>
<organism evidence="1 2">
    <name type="scientific">Aotus nancymaae</name>
    <name type="common">Ma's night monkey</name>
    <dbReference type="NCBI Taxonomy" id="37293"/>
    <lineage>
        <taxon>Eukaryota</taxon>
        <taxon>Metazoa</taxon>
        <taxon>Chordata</taxon>
        <taxon>Craniata</taxon>
        <taxon>Vertebrata</taxon>
        <taxon>Euteleostomi</taxon>
        <taxon>Mammalia</taxon>
        <taxon>Eutheria</taxon>
        <taxon>Euarchontoglires</taxon>
        <taxon>Primates</taxon>
        <taxon>Haplorrhini</taxon>
        <taxon>Platyrrhini</taxon>
        <taxon>Aotidae</taxon>
        <taxon>Aotus</taxon>
    </lineage>
</organism>
<dbReference type="OMA" id="SAVPNRH"/>
<accession>A0A2K5DSI4</accession>
<sequence length="70" mass="7820">MGSKIFCCCCKTGEGSSTTVGFHSPRVFQQHHPQSFNLNTNSLCSAVPNRHSRLPYDTSMILKAHTLRRP</sequence>
<dbReference type="GeneTree" id="ENSGT00910000146849"/>
<reference evidence="1" key="1">
    <citation type="submission" date="2025-08" db="UniProtKB">
        <authorList>
            <consortium name="Ensembl"/>
        </authorList>
    </citation>
    <scope>IDENTIFICATION</scope>
</reference>
<proteinExistence type="predicted"/>
<evidence type="ECO:0000313" key="1">
    <source>
        <dbReference type="Ensembl" id="ENSANAP00000023934.1"/>
    </source>
</evidence>